<dbReference type="CDD" id="cd00109">
    <property type="entry name" value="Kunitz-type"/>
    <property type="match status" value="1"/>
</dbReference>
<dbReference type="InterPro" id="IPR002223">
    <property type="entry name" value="Kunitz_BPTI"/>
</dbReference>
<proteinExistence type="predicted"/>
<sequence>MYKSRQTNRDLVHQSYISIKKFLLLISTFILTKCARCYGKSLDGNRGEGRASFDRFWYDRFDHECKLFIYGGIGLVYERDNIFSTRDECYQTCKLVIGGKEHGEYTKFPLSDYELQKYIGRYINYVRNELERSGYLVHVVRTGRFATAEIPVSITGQSARLHAIVIYYGRDNRVTKIVQREY</sequence>
<evidence type="ECO:0000259" key="1">
    <source>
        <dbReference type="PROSITE" id="PS50279"/>
    </source>
</evidence>
<evidence type="ECO:0000313" key="4">
    <source>
        <dbReference type="Proteomes" id="UP000663829"/>
    </source>
</evidence>
<comment type="caution">
    <text evidence="2">The sequence shown here is derived from an EMBL/GenBank/DDBJ whole genome shotgun (WGS) entry which is preliminary data.</text>
</comment>
<name>A0A814TG01_9BILA</name>
<dbReference type="EMBL" id="CAJNOQ010007201">
    <property type="protein sequence ID" value="CAF1160946.1"/>
    <property type="molecule type" value="Genomic_DNA"/>
</dbReference>
<dbReference type="InterPro" id="IPR036880">
    <property type="entry name" value="Kunitz_BPTI_sf"/>
</dbReference>
<evidence type="ECO:0000313" key="2">
    <source>
        <dbReference type="EMBL" id="CAF1160946.1"/>
    </source>
</evidence>
<feature type="domain" description="BPTI/Kunitz inhibitor" evidence="1">
    <location>
        <begin position="37"/>
        <end position="93"/>
    </location>
</feature>
<dbReference type="Proteomes" id="UP000681722">
    <property type="component" value="Unassembled WGS sequence"/>
</dbReference>
<dbReference type="Proteomes" id="UP000663829">
    <property type="component" value="Unassembled WGS sequence"/>
</dbReference>
<dbReference type="SUPFAM" id="SSF57362">
    <property type="entry name" value="BPTI-like"/>
    <property type="match status" value="1"/>
</dbReference>
<dbReference type="Gene3D" id="4.10.410.10">
    <property type="entry name" value="Pancreatic trypsin inhibitor Kunitz domain"/>
    <property type="match status" value="1"/>
</dbReference>
<dbReference type="AlphaFoldDB" id="A0A814TG01"/>
<accession>A0A814TG01</accession>
<keyword evidence="4" id="KW-1185">Reference proteome</keyword>
<organism evidence="2 4">
    <name type="scientific">Didymodactylos carnosus</name>
    <dbReference type="NCBI Taxonomy" id="1234261"/>
    <lineage>
        <taxon>Eukaryota</taxon>
        <taxon>Metazoa</taxon>
        <taxon>Spiralia</taxon>
        <taxon>Gnathifera</taxon>
        <taxon>Rotifera</taxon>
        <taxon>Eurotatoria</taxon>
        <taxon>Bdelloidea</taxon>
        <taxon>Philodinida</taxon>
        <taxon>Philodinidae</taxon>
        <taxon>Didymodactylos</taxon>
    </lineage>
</organism>
<dbReference type="EMBL" id="CAJOBC010007201">
    <property type="protein sequence ID" value="CAF3924536.1"/>
    <property type="molecule type" value="Genomic_DNA"/>
</dbReference>
<dbReference type="OrthoDB" id="5950222at2759"/>
<dbReference type="Pfam" id="PF00014">
    <property type="entry name" value="Kunitz_BPTI"/>
    <property type="match status" value="1"/>
</dbReference>
<gene>
    <name evidence="2" type="ORF">GPM918_LOCUS21677</name>
    <name evidence="3" type="ORF">SRO942_LOCUS21674</name>
</gene>
<protein>
    <recommendedName>
        <fullName evidence="1">BPTI/Kunitz inhibitor domain-containing protein</fullName>
    </recommendedName>
</protein>
<dbReference type="GO" id="GO:0004867">
    <property type="term" value="F:serine-type endopeptidase inhibitor activity"/>
    <property type="evidence" value="ECO:0007669"/>
    <property type="project" value="InterPro"/>
</dbReference>
<dbReference type="SMART" id="SM00131">
    <property type="entry name" value="KU"/>
    <property type="match status" value="1"/>
</dbReference>
<dbReference type="PROSITE" id="PS50279">
    <property type="entry name" value="BPTI_KUNITZ_2"/>
    <property type="match status" value="1"/>
</dbReference>
<reference evidence="2" key="1">
    <citation type="submission" date="2021-02" db="EMBL/GenBank/DDBJ databases">
        <authorList>
            <person name="Nowell W R."/>
        </authorList>
    </citation>
    <scope>NUCLEOTIDE SEQUENCE</scope>
</reference>
<evidence type="ECO:0000313" key="3">
    <source>
        <dbReference type="EMBL" id="CAF3924536.1"/>
    </source>
</evidence>